<accession>A0A2A7BBJ9</accession>
<proteinExistence type="predicted"/>
<comment type="caution">
    <text evidence="1">The sequence shown here is derived from an EMBL/GenBank/DDBJ whole genome shotgun (WGS) entry which is preliminary data.</text>
</comment>
<sequence length="60" mass="6989">MEKNHRLRSVVLFVLLALCGMVWYTRLSSTTRNLEVHDDNKNCYNFTDGSVLHLLFCKAD</sequence>
<protein>
    <submittedName>
        <fullName evidence="1">Uncharacterized protein</fullName>
    </submittedName>
</protein>
<dbReference type="EMBL" id="NOUW01000029">
    <property type="protein sequence ID" value="PDX88784.1"/>
    <property type="molecule type" value="Genomic_DNA"/>
</dbReference>
<dbReference type="Proteomes" id="UP000220438">
    <property type="component" value="Unassembled WGS sequence"/>
</dbReference>
<name>A0A2A7BBJ9_9FIRM</name>
<organism evidence="1 2">
    <name type="scientific">Faecalibacterium prausnitzii</name>
    <dbReference type="NCBI Taxonomy" id="853"/>
    <lineage>
        <taxon>Bacteria</taxon>
        <taxon>Bacillati</taxon>
        <taxon>Bacillota</taxon>
        <taxon>Clostridia</taxon>
        <taxon>Eubacteriales</taxon>
        <taxon>Oscillospiraceae</taxon>
        <taxon>Faecalibacterium</taxon>
    </lineage>
</organism>
<evidence type="ECO:0000313" key="2">
    <source>
        <dbReference type="Proteomes" id="UP000220438"/>
    </source>
</evidence>
<evidence type="ECO:0000313" key="1">
    <source>
        <dbReference type="EMBL" id="PDX88784.1"/>
    </source>
</evidence>
<dbReference type="AlphaFoldDB" id="A0A2A7BBJ9"/>
<gene>
    <name evidence="1" type="ORF">CHR61_10255</name>
</gene>
<reference evidence="1 2" key="1">
    <citation type="journal article" date="2017" name="Front. Microbiol.">
        <title>New Insights into the Diversity of the Genus Faecalibacterium.</title>
        <authorList>
            <person name="Benevides L."/>
            <person name="Burman S."/>
            <person name="Martin R."/>
            <person name="Robert V."/>
            <person name="Thomas M."/>
            <person name="Miquel S."/>
            <person name="Chain F."/>
            <person name="Sokol H."/>
            <person name="Bermudez-Humaran L.G."/>
            <person name="Morrison M."/>
            <person name="Langella P."/>
            <person name="Azevedo V.A."/>
            <person name="Chatel J.M."/>
            <person name="Soares S."/>
        </authorList>
    </citation>
    <scope>NUCLEOTIDE SEQUENCE [LARGE SCALE GENOMIC DNA]</scope>
    <source>
        <strain evidence="1 2">AHMP21</strain>
    </source>
</reference>